<evidence type="ECO:0000256" key="13">
    <source>
        <dbReference type="SAM" id="Phobius"/>
    </source>
</evidence>
<comment type="caution">
    <text evidence="15">The sequence shown here is derived from an EMBL/GenBank/DDBJ whole genome shotgun (WGS) entry which is preliminary data.</text>
</comment>
<evidence type="ECO:0000259" key="14">
    <source>
        <dbReference type="Pfam" id="PF02163"/>
    </source>
</evidence>
<evidence type="ECO:0000256" key="8">
    <source>
        <dbReference type="ARBA" id="ARBA00022801"/>
    </source>
</evidence>
<gene>
    <name evidence="15" type="ORF">XD73_0674</name>
</gene>
<feature type="transmembrane region" description="Helical" evidence="13">
    <location>
        <begin position="182"/>
        <end position="203"/>
    </location>
</feature>
<evidence type="ECO:0000256" key="1">
    <source>
        <dbReference type="ARBA" id="ARBA00001947"/>
    </source>
</evidence>
<dbReference type="InterPro" id="IPR008915">
    <property type="entry name" value="Peptidase_M50"/>
</dbReference>
<evidence type="ECO:0000256" key="5">
    <source>
        <dbReference type="ARBA" id="ARBA00022670"/>
    </source>
</evidence>
<keyword evidence="5" id="KW-0645">Protease</keyword>
<comment type="similarity">
    <text evidence="3">Belongs to the peptidase M50B family.</text>
</comment>
<name>A0A117LGU5_9CHLR</name>
<evidence type="ECO:0000256" key="4">
    <source>
        <dbReference type="ARBA" id="ARBA00022475"/>
    </source>
</evidence>
<dbReference type="PANTHER" id="PTHR35864:SF1">
    <property type="entry name" value="ZINC METALLOPROTEASE YWHC-RELATED"/>
    <property type="match status" value="1"/>
</dbReference>
<keyword evidence="4" id="KW-1003">Cell membrane</keyword>
<keyword evidence="8" id="KW-0378">Hydrolase</keyword>
<reference evidence="15 16" key="1">
    <citation type="journal article" date="2015" name="MBio">
        <title>Genome-Resolved Metagenomic Analysis Reveals Roles for Candidate Phyla and Other Microbial Community Members in Biogeochemical Transformations in Oil Reservoirs.</title>
        <authorList>
            <person name="Hu P."/>
            <person name="Tom L."/>
            <person name="Singh A."/>
            <person name="Thomas B.C."/>
            <person name="Baker B.J."/>
            <person name="Piceno Y.M."/>
            <person name="Andersen G.L."/>
            <person name="Banfield J.F."/>
        </authorList>
    </citation>
    <scope>NUCLEOTIDE SEQUENCE [LARGE SCALE GENOMIC DNA]</scope>
    <source>
        <strain evidence="15">46_16</strain>
    </source>
</reference>
<accession>A0A117LGU5</accession>
<proteinExistence type="inferred from homology"/>
<keyword evidence="11" id="KW-0482">Metalloprotease</keyword>
<dbReference type="GO" id="GO:0005886">
    <property type="term" value="C:plasma membrane"/>
    <property type="evidence" value="ECO:0007669"/>
    <property type="project" value="UniProtKB-SubCell"/>
</dbReference>
<organism evidence="15 16">
    <name type="scientific">Anaerolinea thermophila</name>
    <dbReference type="NCBI Taxonomy" id="167964"/>
    <lineage>
        <taxon>Bacteria</taxon>
        <taxon>Bacillati</taxon>
        <taxon>Chloroflexota</taxon>
        <taxon>Anaerolineae</taxon>
        <taxon>Anaerolineales</taxon>
        <taxon>Anaerolineaceae</taxon>
        <taxon>Anaerolinea</taxon>
    </lineage>
</organism>
<evidence type="ECO:0000256" key="11">
    <source>
        <dbReference type="ARBA" id="ARBA00023049"/>
    </source>
</evidence>
<evidence type="ECO:0000313" key="15">
    <source>
        <dbReference type="EMBL" id="KUK46450.1"/>
    </source>
</evidence>
<feature type="domain" description="Peptidase M50" evidence="14">
    <location>
        <begin position="16"/>
        <end position="170"/>
    </location>
</feature>
<evidence type="ECO:0000256" key="3">
    <source>
        <dbReference type="ARBA" id="ARBA00007931"/>
    </source>
</evidence>
<feature type="transmembrane region" description="Helical" evidence="13">
    <location>
        <begin position="88"/>
        <end position="110"/>
    </location>
</feature>
<dbReference type="InterPro" id="IPR044537">
    <property type="entry name" value="Rip2-like"/>
</dbReference>
<evidence type="ECO:0000313" key="16">
    <source>
        <dbReference type="Proteomes" id="UP000064249"/>
    </source>
</evidence>
<dbReference type="EMBL" id="LGFU01000027">
    <property type="protein sequence ID" value="KUK46450.1"/>
    <property type="molecule type" value="Genomic_DNA"/>
</dbReference>
<keyword evidence="6 13" id="KW-0812">Transmembrane</keyword>
<keyword evidence="10 13" id="KW-1133">Transmembrane helix</keyword>
<evidence type="ECO:0000256" key="12">
    <source>
        <dbReference type="ARBA" id="ARBA00023136"/>
    </source>
</evidence>
<sequence length="217" mass="24058">MINQLIASPSIFFTRILALLISLTFHEFAHAWTAVKLGDETPRWAGRLTLNPFKHLDPVGSLMLLLVGFGWAKPVPVNPYTLKRKHPAGLLCVALSGPLSNFLLAALAALPLRFGWVTPVYTTSTLIPSLFEFLLYFLSINLGLMLFNLLPIPPLDGEEILSFFLRGKPAYFYEQIRPYGSFILLGIIVVGQFSGFNLFSVILEPAMYGIAKFLLGA</sequence>
<dbReference type="GO" id="GO:0046872">
    <property type="term" value="F:metal ion binding"/>
    <property type="evidence" value="ECO:0007669"/>
    <property type="project" value="UniProtKB-KW"/>
</dbReference>
<feature type="transmembrane region" description="Helical" evidence="13">
    <location>
        <begin position="55"/>
        <end position="76"/>
    </location>
</feature>
<evidence type="ECO:0000256" key="9">
    <source>
        <dbReference type="ARBA" id="ARBA00022833"/>
    </source>
</evidence>
<evidence type="ECO:0000256" key="2">
    <source>
        <dbReference type="ARBA" id="ARBA00004651"/>
    </source>
</evidence>
<comment type="cofactor">
    <cofactor evidence="1">
        <name>Zn(2+)</name>
        <dbReference type="ChEBI" id="CHEBI:29105"/>
    </cofactor>
</comment>
<comment type="subcellular location">
    <subcellularLocation>
        <location evidence="2">Cell membrane</location>
        <topology evidence="2">Multi-pass membrane protein</topology>
    </subcellularLocation>
</comment>
<keyword evidence="7" id="KW-0479">Metal-binding</keyword>
<dbReference type="InterPro" id="IPR052348">
    <property type="entry name" value="Metallopeptidase_M50B"/>
</dbReference>
<dbReference type="Pfam" id="PF02163">
    <property type="entry name" value="Peptidase_M50"/>
    <property type="match status" value="1"/>
</dbReference>
<dbReference type="PANTHER" id="PTHR35864">
    <property type="entry name" value="ZINC METALLOPROTEASE MJ0611-RELATED"/>
    <property type="match status" value="1"/>
</dbReference>
<keyword evidence="12 13" id="KW-0472">Membrane</keyword>
<dbReference type="GO" id="GO:0008237">
    <property type="term" value="F:metallopeptidase activity"/>
    <property type="evidence" value="ECO:0007669"/>
    <property type="project" value="UniProtKB-KW"/>
</dbReference>
<keyword evidence="9" id="KW-0862">Zinc</keyword>
<dbReference type="CDD" id="cd06158">
    <property type="entry name" value="S2P-M50_like_1"/>
    <property type="match status" value="1"/>
</dbReference>
<protein>
    <submittedName>
        <fullName evidence="15">Peptidase M50 family protein</fullName>
    </submittedName>
</protein>
<dbReference type="AlphaFoldDB" id="A0A117LGU5"/>
<feature type="transmembrane region" description="Helical" evidence="13">
    <location>
        <begin position="130"/>
        <end position="150"/>
    </location>
</feature>
<evidence type="ECO:0000256" key="7">
    <source>
        <dbReference type="ARBA" id="ARBA00022723"/>
    </source>
</evidence>
<evidence type="ECO:0000256" key="10">
    <source>
        <dbReference type="ARBA" id="ARBA00022989"/>
    </source>
</evidence>
<evidence type="ECO:0000256" key="6">
    <source>
        <dbReference type="ARBA" id="ARBA00022692"/>
    </source>
</evidence>
<dbReference type="Proteomes" id="UP000064249">
    <property type="component" value="Unassembled WGS sequence"/>
</dbReference>
<dbReference type="GO" id="GO:0006508">
    <property type="term" value="P:proteolysis"/>
    <property type="evidence" value="ECO:0007669"/>
    <property type="project" value="UniProtKB-KW"/>
</dbReference>